<dbReference type="Gene3D" id="3.90.79.10">
    <property type="entry name" value="Nucleoside Triphosphate Pyrophosphohydrolase"/>
    <property type="match status" value="1"/>
</dbReference>
<dbReference type="SUPFAM" id="SSF55811">
    <property type="entry name" value="Nudix"/>
    <property type="match status" value="1"/>
</dbReference>
<dbReference type="PANTHER" id="PTHR13622:SF8">
    <property type="entry name" value="THIAMIN PYROPHOSPHOKINASE 1"/>
    <property type="match status" value="1"/>
</dbReference>
<dbReference type="InterPro" id="IPR031804">
    <property type="entry name" value="DUF4743"/>
</dbReference>
<evidence type="ECO:0000259" key="1">
    <source>
        <dbReference type="PROSITE" id="PS51462"/>
    </source>
</evidence>
<keyword evidence="3" id="KW-1185">Reference proteome</keyword>
<dbReference type="PANTHER" id="PTHR13622">
    <property type="entry name" value="THIAMIN PYROPHOSPHOKINASE"/>
    <property type="match status" value="1"/>
</dbReference>
<sequence>MSTLLELVSKCNCVADIELLAEREGLYEFVVNGRLVGHLSASDISALRGVVNAQAHPAFKFDDVQRTLSFSEGLDGCASRSAAVAELLAQMRSEKTWASLSKWRNELYPVYDGTAGIAVMIERAASYNFGIRTFGVHINGFTRSTTGELRMWVGRRSPHKPTWPGYLDQIAAGGIGDGMGAWECMVKECGEEAGIPPELARRGRFAGTIQYFARSELGLQPETQFVFDLELPDDFVPVPTDGEVDSFLHMTLDEAVDRLKQGEFKPNCAACVIDFLIRRGFLTPDTEPEYLSILDNLHRPLPHPAPRYNN</sequence>
<organism evidence="2 3">
    <name type="scientific">Coemansia pectinata</name>
    <dbReference type="NCBI Taxonomy" id="1052879"/>
    <lineage>
        <taxon>Eukaryota</taxon>
        <taxon>Fungi</taxon>
        <taxon>Fungi incertae sedis</taxon>
        <taxon>Zoopagomycota</taxon>
        <taxon>Kickxellomycotina</taxon>
        <taxon>Kickxellomycetes</taxon>
        <taxon>Kickxellales</taxon>
        <taxon>Kickxellaceae</taxon>
        <taxon>Coemansia</taxon>
    </lineage>
</organism>
<evidence type="ECO:0000313" key="3">
    <source>
        <dbReference type="Proteomes" id="UP001140011"/>
    </source>
</evidence>
<dbReference type="OrthoDB" id="10261522at2759"/>
<dbReference type="InterPro" id="IPR015797">
    <property type="entry name" value="NUDIX_hydrolase-like_dom_sf"/>
</dbReference>
<dbReference type="CDD" id="cd03676">
    <property type="entry name" value="NUDIX_Tnr3_like"/>
    <property type="match status" value="1"/>
</dbReference>
<dbReference type="EMBL" id="JANBUH010000531">
    <property type="protein sequence ID" value="KAJ2750583.1"/>
    <property type="molecule type" value="Genomic_DNA"/>
</dbReference>
<protein>
    <recommendedName>
        <fullName evidence="1">Nudix hydrolase domain-containing protein</fullName>
    </recommendedName>
</protein>
<comment type="caution">
    <text evidence="2">The sequence shown here is derived from an EMBL/GenBank/DDBJ whole genome shotgun (WGS) entry which is preliminary data.</text>
</comment>
<feature type="domain" description="Nudix hydrolase" evidence="1">
    <location>
        <begin position="131"/>
        <end position="272"/>
    </location>
</feature>
<proteinExistence type="predicted"/>
<dbReference type="PROSITE" id="PS51462">
    <property type="entry name" value="NUDIX"/>
    <property type="match status" value="1"/>
</dbReference>
<accession>A0A9W8GX69</accession>
<dbReference type="Pfam" id="PF15916">
    <property type="entry name" value="DUF4743"/>
    <property type="match status" value="1"/>
</dbReference>
<name>A0A9W8GX69_9FUNG</name>
<dbReference type="AlphaFoldDB" id="A0A9W8GX69"/>
<dbReference type="Proteomes" id="UP001140011">
    <property type="component" value="Unassembled WGS sequence"/>
</dbReference>
<dbReference type="InterPro" id="IPR000086">
    <property type="entry name" value="NUDIX_hydrolase_dom"/>
</dbReference>
<dbReference type="FunFam" id="3.90.79.10:FF:000019">
    <property type="entry name" value="Thiamin pyrophosphokinase, putative"/>
    <property type="match status" value="1"/>
</dbReference>
<dbReference type="GO" id="GO:0044715">
    <property type="term" value="F:8-oxo-dGDP phosphatase activity"/>
    <property type="evidence" value="ECO:0007669"/>
    <property type="project" value="TreeGrafter"/>
</dbReference>
<evidence type="ECO:0000313" key="2">
    <source>
        <dbReference type="EMBL" id="KAJ2750583.1"/>
    </source>
</evidence>
<gene>
    <name evidence="2" type="ORF">GGI19_005020</name>
</gene>
<reference evidence="2" key="1">
    <citation type="submission" date="2022-07" db="EMBL/GenBank/DDBJ databases">
        <title>Phylogenomic reconstructions and comparative analyses of Kickxellomycotina fungi.</title>
        <authorList>
            <person name="Reynolds N.K."/>
            <person name="Stajich J.E."/>
            <person name="Barry K."/>
            <person name="Grigoriev I.V."/>
            <person name="Crous P."/>
            <person name="Smith M.E."/>
        </authorList>
    </citation>
    <scope>NUCLEOTIDE SEQUENCE</scope>
    <source>
        <strain evidence="2">BCRC 34297</strain>
    </source>
</reference>
<dbReference type="Pfam" id="PF00293">
    <property type="entry name" value="NUDIX"/>
    <property type="match status" value="1"/>
</dbReference>